<comment type="subcellular location">
    <subcellularLocation>
        <location evidence="1">Membrane</location>
        <topology evidence="1">Multi-pass membrane protein</topology>
    </subcellularLocation>
</comment>
<reference evidence="6" key="1">
    <citation type="submission" date="2021-06" db="EMBL/GenBank/DDBJ databases">
        <authorList>
            <consortium name="Wellcome Sanger Institute Data Sharing"/>
        </authorList>
    </citation>
    <scope>NUCLEOTIDE SEQUENCE [LARGE SCALE GENOMIC DNA]</scope>
</reference>
<organism evidence="6 7">
    <name type="scientific">Erpetoichthys calabaricus</name>
    <name type="common">Rope fish</name>
    <name type="synonym">Calamoichthys calabaricus</name>
    <dbReference type="NCBI Taxonomy" id="27687"/>
    <lineage>
        <taxon>Eukaryota</taxon>
        <taxon>Metazoa</taxon>
        <taxon>Chordata</taxon>
        <taxon>Craniata</taxon>
        <taxon>Vertebrata</taxon>
        <taxon>Euteleostomi</taxon>
        <taxon>Actinopterygii</taxon>
        <taxon>Polypteriformes</taxon>
        <taxon>Polypteridae</taxon>
        <taxon>Erpetoichthys</taxon>
    </lineage>
</organism>
<dbReference type="AlphaFoldDB" id="A0A8C4RSL2"/>
<feature type="transmembrane region" description="Helical" evidence="5">
    <location>
        <begin position="264"/>
        <end position="287"/>
    </location>
</feature>
<keyword evidence="3 5" id="KW-1133">Transmembrane helix</keyword>
<keyword evidence="2 5" id="KW-0812">Transmembrane</keyword>
<dbReference type="GO" id="GO:0015179">
    <property type="term" value="F:L-amino acid transmembrane transporter activity"/>
    <property type="evidence" value="ECO:0007669"/>
    <property type="project" value="TreeGrafter"/>
</dbReference>
<dbReference type="FunFam" id="1.20.1740.10:FF:000057">
    <property type="entry name" value="Cystine/glutamate transporter"/>
    <property type="match status" value="1"/>
</dbReference>
<dbReference type="GeneTree" id="ENSGT00940000165307"/>
<feature type="transmembrane region" description="Helical" evidence="5">
    <location>
        <begin position="233"/>
        <end position="252"/>
    </location>
</feature>
<keyword evidence="7" id="KW-1185">Reference proteome</keyword>
<dbReference type="Ensembl" id="ENSECRT00000007123.1">
    <property type="protein sequence ID" value="ENSECRP00000007011.1"/>
    <property type="gene ID" value="ENSECRG00000004676.1"/>
</dbReference>
<dbReference type="Gene3D" id="1.20.1740.10">
    <property type="entry name" value="Amino acid/polyamine transporter I"/>
    <property type="match status" value="1"/>
</dbReference>
<evidence type="ECO:0000313" key="7">
    <source>
        <dbReference type="Proteomes" id="UP000694620"/>
    </source>
</evidence>
<evidence type="ECO:0000256" key="4">
    <source>
        <dbReference type="ARBA" id="ARBA00023136"/>
    </source>
</evidence>
<sequence>SIWQPTVASYHRNKYVHRFRLLHSEMASTETVYLRKKVNLLGAVCLIVGTVVGSGIFIAPKGVLKNSGNVGLSLVVWFATGVFSTFGALCYAELGTSIKKSGGHYIYLLETLGPLPAFLRLWAEFIMIRPAVSSVVALAFGQYIAEPFFSPCPAPEVLVKMLIHGITVLTFVVAVNCWSVNWTSRLQILLTTIKMGALVLIIVPGVIKLSSGQTENFHKAFDTSSLTLDKLPLAVYAGLYAYAGWFYLNFVTEEVINPKRNIPLSIILSMVTVTIAYLLTNISYYTVMTSQDVLESNAVAVTFADRALQGFSSIIPILVAMSCLGALMGGYFAGPRMLFSGSREEQWPVLFAMIHIRRHTPLPALLLMYPMVVFMILAGELFGLVNFYSFSRWLFIGLTTMGLMVHRYRNPNLPRPFKVYLFVPAVFTVVCFFIVGMSLYSDPVNTGISFAFTLTGIPVYFLVVQKQRLPLCINRAFRKWKRLFVFQNSDHLLFHP</sequence>
<feature type="transmembrane region" description="Helical" evidence="5">
    <location>
        <begin position="420"/>
        <end position="440"/>
    </location>
</feature>
<name>A0A8C4RSL2_ERPCA</name>
<feature type="transmembrane region" description="Helical" evidence="5">
    <location>
        <begin position="362"/>
        <end position="384"/>
    </location>
</feature>
<feature type="transmembrane region" description="Helical" evidence="5">
    <location>
        <begin position="38"/>
        <end position="58"/>
    </location>
</feature>
<proteinExistence type="predicted"/>
<reference evidence="6" key="3">
    <citation type="submission" date="2025-09" db="UniProtKB">
        <authorList>
            <consortium name="Ensembl"/>
        </authorList>
    </citation>
    <scope>IDENTIFICATION</scope>
</reference>
<feature type="transmembrane region" description="Helical" evidence="5">
    <location>
        <begin position="307"/>
        <end position="333"/>
    </location>
</feature>
<feature type="transmembrane region" description="Helical" evidence="5">
    <location>
        <begin position="126"/>
        <end position="145"/>
    </location>
</feature>
<reference evidence="6" key="2">
    <citation type="submission" date="2025-08" db="UniProtKB">
        <authorList>
            <consortium name="Ensembl"/>
        </authorList>
    </citation>
    <scope>IDENTIFICATION</scope>
</reference>
<dbReference type="Pfam" id="PF13520">
    <property type="entry name" value="AA_permease_2"/>
    <property type="match status" value="1"/>
</dbReference>
<evidence type="ECO:0000256" key="5">
    <source>
        <dbReference type="SAM" id="Phobius"/>
    </source>
</evidence>
<feature type="transmembrane region" description="Helical" evidence="5">
    <location>
        <begin position="390"/>
        <end position="408"/>
    </location>
</feature>
<evidence type="ECO:0000256" key="3">
    <source>
        <dbReference type="ARBA" id="ARBA00022989"/>
    </source>
</evidence>
<feature type="transmembrane region" description="Helical" evidence="5">
    <location>
        <begin position="446"/>
        <end position="464"/>
    </location>
</feature>
<evidence type="ECO:0000256" key="1">
    <source>
        <dbReference type="ARBA" id="ARBA00004141"/>
    </source>
</evidence>
<dbReference type="InterPro" id="IPR050598">
    <property type="entry name" value="AminoAcid_Transporter"/>
</dbReference>
<accession>A0A8C4RSL2</accession>
<dbReference type="Proteomes" id="UP000694620">
    <property type="component" value="Chromosome 1"/>
</dbReference>
<dbReference type="GO" id="GO:0016020">
    <property type="term" value="C:membrane"/>
    <property type="evidence" value="ECO:0007669"/>
    <property type="project" value="UniProtKB-SubCell"/>
</dbReference>
<protein>
    <submittedName>
        <fullName evidence="6">Cystine/glutamate transporter-like</fullName>
    </submittedName>
</protein>
<gene>
    <name evidence="6" type="primary">LOC114654883</name>
</gene>
<dbReference type="PIRSF" id="PIRSF006060">
    <property type="entry name" value="AA_transporter"/>
    <property type="match status" value="1"/>
</dbReference>
<dbReference type="PANTHER" id="PTHR11785">
    <property type="entry name" value="AMINO ACID TRANSPORTER"/>
    <property type="match status" value="1"/>
</dbReference>
<keyword evidence="4 5" id="KW-0472">Membrane</keyword>
<dbReference type="InterPro" id="IPR002293">
    <property type="entry name" value="AA/rel_permease1"/>
</dbReference>
<dbReference type="PANTHER" id="PTHR11785:SF246">
    <property type="entry name" value="CYSTINE_GLUTAMATE TRANSPORTER"/>
    <property type="match status" value="1"/>
</dbReference>
<evidence type="ECO:0000256" key="2">
    <source>
        <dbReference type="ARBA" id="ARBA00022692"/>
    </source>
</evidence>
<feature type="transmembrane region" description="Helical" evidence="5">
    <location>
        <begin position="70"/>
        <end position="92"/>
    </location>
</feature>
<evidence type="ECO:0000313" key="6">
    <source>
        <dbReference type="Ensembl" id="ENSECRP00000007011.1"/>
    </source>
</evidence>
<feature type="transmembrane region" description="Helical" evidence="5">
    <location>
        <begin position="188"/>
        <end position="207"/>
    </location>
</feature>
<feature type="transmembrane region" description="Helical" evidence="5">
    <location>
        <begin position="157"/>
        <end position="176"/>
    </location>
</feature>